<accession>A0A6G0X931</accession>
<dbReference type="EMBL" id="VJMJ01000089">
    <property type="protein sequence ID" value="KAF0736487.1"/>
    <property type="molecule type" value="Genomic_DNA"/>
</dbReference>
<comment type="caution">
    <text evidence="5">The sequence shown here is derived from an EMBL/GenBank/DDBJ whole genome shotgun (WGS) entry which is preliminary data.</text>
</comment>
<dbReference type="Gene3D" id="3.30.428.10">
    <property type="entry name" value="HIT-like"/>
    <property type="match status" value="1"/>
</dbReference>
<reference evidence="5 6" key="1">
    <citation type="submission" date="2019-07" db="EMBL/GenBank/DDBJ databases">
        <title>Genomics analysis of Aphanomyces spp. identifies a new class of oomycete effector associated with host adaptation.</title>
        <authorList>
            <person name="Gaulin E."/>
        </authorList>
    </citation>
    <scope>NUCLEOTIDE SEQUENCE [LARGE SCALE GENOMIC DNA]</scope>
    <source>
        <strain evidence="5 6">ATCC 201684</strain>
    </source>
</reference>
<name>A0A6G0X931_9STRA</name>
<evidence type="ECO:0000256" key="3">
    <source>
        <dbReference type="PROSITE-ProRule" id="PRU00464"/>
    </source>
</evidence>
<proteinExistence type="predicted"/>
<evidence type="ECO:0000256" key="2">
    <source>
        <dbReference type="ARBA" id="ARBA00022801"/>
    </source>
</evidence>
<keyword evidence="2" id="KW-0378">Hydrolase</keyword>
<dbReference type="AlphaFoldDB" id="A0A6G0X931"/>
<dbReference type="Proteomes" id="UP000481153">
    <property type="component" value="Unassembled WGS sequence"/>
</dbReference>
<feature type="short sequence motif" description="Histidine triad motif" evidence="3">
    <location>
        <begin position="155"/>
        <end position="159"/>
    </location>
</feature>
<sequence>MSLVSSVGTRESLSLLLRDRMMMDEKPSRGVIVLNERELLGDYVKKGVAYSRQDNKITCCKFCHIVATCSDEVLYEEDLISVFRPLHPANESHVLIVPKQHVRNINFLTTADIALLERMKEVAMFILSQMGYHTLFGRSEIHLSFHRPPFNSIDHVHMHAMVQDVQGGKLSRINFVGAVKYSTGTWWCKSYDQVHSRLVKQQRGRRGQSRCRPTRSHSDVCDRQRRFASH</sequence>
<organism evidence="5 6">
    <name type="scientific">Aphanomyces euteiches</name>
    <dbReference type="NCBI Taxonomy" id="100861"/>
    <lineage>
        <taxon>Eukaryota</taxon>
        <taxon>Sar</taxon>
        <taxon>Stramenopiles</taxon>
        <taxon>Oomycota</taxon>
        <taxon>Saprolegniomycetes</taxon>
        <taxon>Saprolegniales</taxon>
        <taxon>Verrucalvaceae</taxon>
        <taxon>Aphanomyces</taxon>
    </lineage>
</organism>
<dbReference type="SUPFAM" id="SSF54197">
    <property type="entry name" value="HIT-like"/>
    <property type="match status" value="1"/>
</dbReference>
<dbReference type="PANTHER" id="PTHR12486:SF5">
    <property type="entry name" value="ADENOSINE 5'-MONOPHOSPHORAMIDASE HINT3"/>
    <property type="match status" value="1"/>
</dbReference>
<protein>
    <recommendedName>
        <fullName evidence="4">HIT domain-containing protein</fullName>
    </recommendedName>
</protein>
<evidence type="ECO:0000259" key="4">
    <source>
        <dbReference type="PROSITE" id="PS51084"/>
    </source>
</evidence>
<dbReference type="VEuPathDB" id="FungiDB:AeMF1_010879"/>
<evidence type="ECO:0000256" key="1">
    <source>
        <dbReference type="ARBA" id="ARBA00022741"/>
    </source>
</evidence>
<keyword evidence="1" id="KW-0547">Nucleotide-binding</keyword>
<feature type="domain" description="HIT" evidence="4">
    <location>
        <begin position="61"/>
        <end position="172"/>
    </location>
</feature>
<keyword evidence="6" id="KW-1185">Reference proteome</keyword>
<dbReference type="GO" id="GO:0000166">
    <property type="term" value="F:nucleotide binding"/>
    <property type="evidence" value="ECO:0007669"/>
    <property type="project" value="UniProtKB-KW"/>
</dbReference>
<gene>
    <name evidence="5" type="ORF">Ae201684_007498</name>
</gene>
<evidence type="ECO:0000313" key="6">
    <source>
        <dbReference type="Proteomes" id="UP000481153"/>
    </source>
</evidence>
<dbReference type="PROSITE" id="PS51084">
    <property type="entry name" value="HIT_2"/>
    <property type="match status" value="1"/>
</dbReference>
<dbReference type="Pfam" id="PF11969">
    <property type="entry name" value="DcpS_C"/>
    <property type="match status" value="1"/>
</dbReference>
<dbReference type="InterPro" id="IPR036265">
    <property type="entry name" value="HIT-like_sf"/>
</dbReference>
<dbReference type="InterPro" id="IPR011146">
    <property type="entry name" value="HIT-like"/>
</dbReference>
<dbReference type="GO" id="GO:0016787">
    <property type="term" value="F:hydrolase activity"/>
    <property type="evidence" value="ECO:0007669"/>
    <property type="project" value="UniProtKB-KW"/>
</dbReference>
<evidence type="ECO:0000313" key="5">
    <source>
        <dbReference type="EMBL" id="KAF0736487.1"/>
    </source>
</evidence>
<dbReference type="PANTHER" id="PTHR12486">
    <property type="entry name" value="APRATAXIN-RELATED"/>
    <property type="match status" value="1"/>
</dbReference>